<evidence type="ECO:0000313" key="2">
    <source>
        <dbReference type="Proteomes" id="UP001176961"/>
    </source>
</evidence>
<dbReference type="EMBL" id="CATQJL010000001">
    <property type="protein sequence ID" value="CAJ0589120.1"/>
    <property type="molecule type" value="Genomic_DNA"/>
</dbReference>
<name>A0AA36GJK9_CYLNA</name>
<dbReference type="Proteomes" id="UP001176961">
    <property type="component" value="Unassembled WGS sequence"/>
</dbReference>
<evidence type="ECO:0000313" key="1">
    <source>
        <dbReference type="EMBL" id="CAJ0589120.1"/>
    </source>
</evidence>
<dbReference type="AlphaFoldDB" id="A0AA36GJK9"/>
<protein>
    <submittedName>
        <fullName evidence="1">Uncharacterized protein</fullName>
    </submittedName>
</protein>
<proteinExistence type="predicted"/>
<reference evidence="1" key="1">
    <citation type="submission" date="2023-07" db="EMBL/GenBank/DDBJ databases">
        <authorList>
            <consortium name="CYATHOMIX"/>
        </authorList>
    </citation>
    <scope>NUCLEOTIDE SEQUENCE</scope>
    <source>
        <strain evidence="1">N/A</strain>
    </source>
</reference>
<gene>
    <name evidence="1" type="ORF">CYNAS_LOCUS1103</name>
</gene>
<sequence>MQRRIRNAADGVEEPEFPILRGAMNAFPMAPVRAANPPPPRNFRRSSARLRAESPDTAIEYDQKELDALERMRDLADRQMKGLSFINDMRKDSSFVVVDDDVRAVREAEERYLNREVDAHLKAISEGKINRAAILLIMSPLCNYVERLELELKNTRNLLSDIQGRQADLAAELKHVETMNNILKKGTHTKS</sequence>
<keyword evidence="2" id="KW-1185">Reference proteome</keyword>
<comment type="caution">
    <text evidence="1">The sequence shown here is derived from an EMBL/GenBank/DDBJ whole genome shotgun (WGS) entry which is preliminary data.</text>
</comment>
<organism evidence="1 2">
    <name type="scientific">Cylicocyclus nassatus</name>
    <name type="common">Nematode worm</name>
    <dbReference type="NCBI Taxonomy" id="53992"/>
    <lineage>
        <taxon>Eukaryota</taxon>
        <taxon>Metazoa</taxon>
        <taxon>Ecdysozoa</taxon>
        <taxon>Nematoda</taxon>
        <taxon>Chromadorea</taxon>
        <taxon>Rhabditida</taxon>
        <taxon>Rhabditina</taxon>
        <taxon>Rhabditomorpha</taxon>
        <taxon>Strongyloidea</taxon>
        <taxon>Strongylidae</taxon>
        <taxon>Cylicocyclus</taxon>
    </lineage>
</organism>
<accession>A0AA36GJK9</accession>